<protein>
    <submittedName>
        <fullName evidence="2">Uncharacterized protein</fullName>
    </submittedName>
</protein>
<feature type="compositionally biased region" description="Basic and acidic residues" evidence="1">
    <location>
        <begin position="47"/>
        <end position="68"/>
    </location>
</feature>
<accession>A0A9X1QB65</accession>
<proteinExistence type="predicted"/>
<evidence type="ECO:0000313" key="2">
    <source>
        <dbReference type="EMBL" id="MCF2498495.1"/>
    </source>
</evidence>
<organism evidence="2 3">
    <name type="scientific">Dyadobacter chenhuakuii</name>
    <dbReference type="NCBI Taxonomy" id="2909339"/>
    <lineage>
        <taxon>Bacteria</taxon>
        <taxon>Pseudomonadati</taxon>
        <taxon>Bacteroidota</taxon>
        <taxon>Cytophagia</taxon>
        <taxon>Cytophagales</taxon>
        <taxon>Spirosomataceae</taxon>
        <taxon>Dyadobacter</taxon>
    </lineage>
</organism>
<dbReference type="Proteomes" id="UP001139411">
    <property type="component" value="Unassembled WGS sequence"/>
</dbReference>
<evidence type="ECO:0000256" key="1">
    <source>
        <dbReference type="SAM" id="MobiDB-lite"/>
    </source>
</evidence>
<feature type="region of interest" description="Disordered" evidence="1">
    <location>
        <begin position="34"/>
        <end position="77"/>
    </location>
</feature>
<dbReference type="EMBL" id="JAKFFV010000005">
    <property type="protein sequence ID" value="MCF2498495.1"/>
    <property type="molecule type" value="Genomic_DNA"/>
</dbReference>
<sequence length="77" mass="8572">MKKSTRMLLGISIALITAASLNFTIGNRFHHRQWGSGWSREGGPHYGHRDCGDSHSYRGEDRMKENSSREPSGAVSP</sequence>
<reference evidence="2" key="1">
    <citation type="submission" date="2022-01" db="EMBL/GenBank/DDBJ databases">
        <title>Novel species in genus Dyadobacter.</title>
        <authorList>
            <person name="Ma C."/>
        </authorList>
    </citation>
    <scope>NUCLEOTIDE SEQUENCE</scope>
    <source>
        <strain evidence="2">CY357</strain>
    </source>
</reference>
<gene>
    <name evidence="2" type="ORF">L0661_09265</name>
</gene>
<comment type="caution">
    <text evidence="2">The sequence shown here is derived from an EMBL/GenBank/DDBJ whole genome shotgun (WGS) entry which is preliminary data.</text>
</comment>
<name>A0A9X1QB65_9BACT</name>
<dbReference type="RefSeq" id="WP_235177591.1">
    <property type="nucleotide sequence ID" value="NZ_JAKFFV010000005.1"/>
</dbReference>
<evidence type="ECO:0000313" key="3">
    <source>
        <dbReference type="Proteomes" id="UP001139411"/>
    </source>
</evidence>
<dbReference type="AlphaFoldDB" id="A0A9X1QB65"/>